<dbReference type="Pfam" id="PF01979">
    <property type="entry name" value="Amidohydro_1"/>
    <property type="match status" value="1"/>
</dbReference>
<dbReference type="PANTHER" id="PTHR43135">
    <property type="entry name" value="ALPHA-D-RIBOSE 1-METHYLPHOSPHONATE 5-TRIPHOSPHATE DIPHOSPHATASE"/>
    <property type="match status" value="1"/>
</dbReference>
<dbReference type="Gene3D" id="3.20.20.140">
    <property type="entry name" value="Metal-dependent hydrolases"/>
    <property type="match status" value="1"/>
</dbReference>
<keyword evidence="2" id="KW-0378">Hydrolase</keyword>
<accession>A0A2A4B2I6</accession>
<sequence length="469" mass="50668">MRRRLRHSLRRATLGRLGAGIAIIAFMAGGASAETVVLEHFTLIDGTGRAPQRDQSLVMVDGRVTQVGPAARVRAPKGAVRENLRGKFLMPGIIDSHVHLGLVDGIEQSFPKYYDRANVEQQLKLYAAYGVTSVYTLGTDGDEIHTIIADQRRIGRIDGARAFTAGRGVVYKGSYGGVPGLDQQVSTPAETQAMVRREVAKGDDFVKLWMDDEFGDVAERMPYSISKAAIDTAHALGKKAVGHIFYAENAAGLVGQGVDGFMHQVRDKPIDVALIADMKTKGTWQLASTLSREASFTYRLLPFVDDPFFLRGVAPTTIAALKSPERQARLAAGPHFGKYPAVLDMALKNFGAMAKAGIPFGMGTDSGPTARFPGYFAHWELELMVKAGVTPLQALTAATGTNAKFLNARDIGTVERGKWGDLLVLDRDPTADIRNTRSIRAVYVAGRKQPTIWQTCTGRAADACGPAPQ</sequence>
<evidence type="ECO:0000313" key="3">
    <source>
        <dbReference type="Proteomes" id="UP000218366"/>
    </source>
</evidence>
<evidence type="ECO:0000313" key="2">
    <source>
        <dbReference type="EMBL" id="PCD03413.1"/>
    </source>
</evidence>
<dbReference type="InterPro" id="IPR006680">
    <property type="entry name" value="Amidohydro-rel"/>
</dbReference>
<gene>
    <name evidence="2" type="ORF">COC42_03210</name>
</gene>
<comment type="caution">
    <text evidence="2">The sequence shown here is derived from an EMBL/GenBank/DDBJ whole genome shotgun (WGS) entry which is preliminary data.</text>
</comment>
<dbReference type="InterPro" id="IPR051781">
    <property type="entry name" value="Metallo-dep_Hydrolase"/>
</dbReference>
<keyword evidence="3" id="KW-1185">Reference proteome</keyword>
<dbReference type="SUPFAM" id="SSF51556">
    <property type="entry name" value="Metallo-dependent hydrolases"/>
    <property type="match status" value="1"/>
</dbReference>
<organism evidence="2 3">
    <name type="scientific">Sphingomonas spermidinifaciens</name>
    <dbReference type="NCBI Taxonomy" id="1141889"/>
    <lineage>
        <taxon>Bacteria</taxon>
        <taxon>Pseudomonadati</taxon>
        <taxon>Pseudomonadota</taxon>
        <taxon>Alphaproteobacteria</taxon>
        <taxon>Sphingomonadales</taxon>
        <taxon>Sphingomonadaceae</taxon>
        <taxon>Sphingomonas</taxon>
    </lineage>
</organism>
<protein>
    <submittedName>
        <fullName evidence="2">Amidohydrolase</fullName>
    </submittedName>
</protein>
<evidence type="ECO:0000259" key="1">
    <source>
        <dbReference type="Pfam" id="PF01979"/>
    </source>
</evidence>
<dbReference type="InterPro" id="IPR011059">
    <property type="entry name" value="Metal-dep_hydrolase_composite"/>
</dbReference>
<proteinExistence type="predicted"/>
<name>A0A2A4B2I6_9SPHN</name>
<dbReference type="EMBL" id="NWMW01000001">
    <property type="protein sequence ID" value="PCD03413.1"/>
    <property type="molecule type" value="Genomic_DNA"/>
</dbReference>
<dbReference type="InterPro" id="IPR032466">
    <property type="entry name" value="Metal_Hydrolase"/>
</dbReference>
<feature type="domain" description="Amidohydrolase-related" evidence="1">
    <location>
        <begin position="88"/>
        <end position="447"/>
    </location>
</feature>
<dbReference type="Gene3D" id="2.30.40.10">
    <property type="entry name" value="Urease, subunit C, domain 1"/>
    <property type="match status" value="1"/>
</dbReference>
<reference evidence="2 3" key="1">
    <citation type="submission" date="2017-09" db="EMBL/GenBank/DDBJ databases">
        <title>Sphingomonas spermidinifaciens 9NM-10, whole genome shotgun sequence.</title>
        <authorList>
            <person name="Feng G."/>
            <person name="Zhu H."/>
        </authorList>
    </citation>
    <scope>NUCLEOTIDE SEQUENCE [LARGE SCALE GENOMIC DNA]</scope>
    <source>
        <strain evidence="2 3">9NM-10</strain>
    </source>
</reference>
<dbReference type="GO" id="GO:0016810">
    <property type="term" value="F:hydrolase activity, acting on carbon-nitrogen (but not peptide) bonds"/>
    <property type="evidence" value="ECO:0007669"/>
    <property type="project" value="InterPro"/>
</dbReference>
<dbReference type="RefSeq" id="WP_096341813.1">
    <property type="nucleotide sequence ID" value="NZ_NWMW01000001.1"/>
</dbReference>
<dbReference type="SUPFAM" id="SSF51338">
    <property type="entry name" value="Composite domain of metallo-dependent hydrolases"/>
    <property type="match status" value="1"/>
</dbReference>
<dbReference type="PANTHER" id="PTHR43135:SF3">
    <property type="entry name" value="ALPHA-D-RIBOSE 1-METHYLPHOSPHONATE 5-TRIPHOSPHATE DIPHOSPHATASE"/>
    <property type="match status" value="1"/>
</dbReference>
<dbReference type="Proteomes" id="UP000218366">
    <property type="component" value="Unassembled WGS sequence"/>
</dbReference>
<dbReference type="AlphaFoldDB" id="A0A2A4B2I6"/>
<dbReference type="OrthoDB" id="9782972at2"/>